<dbReference type="RefSeq" id="XP_027200023.1">
    <property type="nucleotide sequence ID" value="XM_027344222.1"/>
</dbReference>
<feature type="region of interest" description="Disordered" evidence="1">
    <location>
        <begin position="1"/>
        <end position="20"/>
    </location>
</feature>
<name>A0A6P6Y3F8_DERPT</name>
<sequence>MNEKNCNINNNSPISSTYSSSLTKPDTNQFYMMITTIPTLSTSVTTINHNQLNAHHHYYSVSSSSSSSSPASLHSSTAFSLNNMAKQDYQHNSQDDYFHHNHHQQLPSMIKISDDLISIERNKTTKNDLSLE</sequence>
<proteinExistence type="predicted"/>
<accession>A0A6P6Y3F8</accession>
<dbReference type="Proteomes" id="UP000515146">
    <property type="component" value="Unplaced"/>
</dbReference>
<evidence type="ECO:0000256" key="1">
    <source>
        <dbReference type="SAM" id="MobiDB-lite"/>
    </source>
</evidence>
<gene>
    <name evidence="3" type="primary">LOC113794133</name>
</gene>
<evidence type="ECO:0000313" key="3">
    <source>
        <dbReference type="RefSeq" id="XP_027200023.1"/>
    </source>
</evidence>
<reference evidence="3" key="1">
    <citation type="submission" date="2025-08" db="UniProtKB">
        <authorList>
            <consortium name="RefSeq"/>
        </authorList>
    </citation>
    <scope>IDENTIFICATION</scope>
    <source>
        <strain evidence="3">Airmid</strain>
    </source>
</reference>
<dbReference type="AlphaFoldDB" id="A0A6P6Y3F8"/>
<organism evidence="2 3">
    <name type="scientific">Dermatophagoides pteronyssinus</name>
    <name type="common">European house dust mite</name>
    <dbReference type="NCBI Taxonomy" id="6956"/>
    <lineage>
        <taxon>Eukaryota</taxon>
        <taxon>Metazoa</taxon>
        <taxon>Ecdysozoa</taxon>
        <taxon>Arthropoda</taxon>
        <taxon>Chelicerata</taxon>
        <taxon>Arachnida</taxon>
        <taxon>Acari</taxon>
        <taxon>Acariformes</taxon>
        <taxon>Sarcoptiformes</taxon>
        <taxon>Astigmata</taxon>
        <taxon>Psoroptidia</taxon>
        <taxon>Analgoidea</taxon>
        <taxon>Pyroglyphidae</taxon>
        <taxon>Dermatophagoidinae</taxon>
        <taxon>Dermatophagoides</taxon>
    </lineage>
</organism>
<protein>
    <submittedName>
        <fullName evidence="3">GATA zinc finger domain-containing protein 7-like isoform X2</fullName>
    </submittedName>
</protein>
<evidence type="ECO:0000313" key="2">
    <source>
        <dbReference type="Proteomes" id="UP000515146"/>
    </source>
</evidence>
<keyword evidence="2" id="KW-1185">Reference proteome</keyword>